<feature type="region of interest" description="Disordered" evidence="1">
    <location>
        <begin position="150"/>
        <end position="183"/>
    </location>
</feature>
<evidence type="ECO:0000313" key="3">
    <source>
        <dbReference type="Proteomes" id="UP001165074"/>
    </source>
</evidence>
<evidence type="ECO:0000313" key="2">
    <source>
        <dbReference type="EMBL" id="GLY91372.1"/>
    </source>
</evidence>
<dbReference type="EMBL" id="BSTK01000020">
    <property type="protein sequence ID" value="GLY91372.1"/>
    <property type="molecule type" value="Genomic_DNA"/>
</dbReference>
<proteinExistence type="predicted"/>
<name>A0A9W6W5U9_9ACTN</name>
<organism evidence="2 3">
    <name type="scientific">Actinoallomurus iriomotensis</name>
    <dbReference type="NCBI Taxonomy" id="478107"/>
    <lineage>
        <taxon>Bacteria</taxon>
        <taxon>Bacillati</taxon>
        <taxon>Actinomycetota</taxon>
        <taxon>Actinomycetes</taxon>
        <taxon>Streptosporangiales</taxon>
        <taxon>Thermomonosporaceae</taxon>
        <taxon>Actinoallomurus</taxon>
    </lineage>
</organism>
<sequence length="183" mass="19185">MAGASGPSNAASAASGTSVLTPEPPPDVIAASAAPDSTWQPEKAVYGTASAPATPRAAGGCSIRDTTFMGGILDAEFDGAYWQARQPARLMGDIVANGIPAYLVVDTWLKGEQTGMDRTPTPLHYYDLGTRSFAETTTYPFTGARPTRYHFGDRTLSTTKPAAGATSRSSRRSPRSPRAIRCG</sequence>
<reference evidence="2" key="1">
    <citation type="submission" date="2023-03" db="EMBL/GenBank/DDBJ databases">
        <title>Actinoallomurus iriomotensis NBRC 103684.</title>
        <authorList>
            <person name="Ichikawa N."/>
            <person name="Sato H."/>
            <person name="Tonouchi N."/>
        </authorList>
    </citation>
    <scope>NUCLEOTIDE SEQUENCE</scope>
    <source>
        <strain evidence="2">NBRC 103684</strain>
    </source>
</reference>
<gene>
    <name evidence="2" type="ORF">Airi02_093010</name>
</gene>
<dbReference type="AlphaFoldDB" id="A0A9W6W5U9"/>
<protein>
    <submittedName>
        <fullName evidence="2">Uncharacterized protein</fullName>
    </submittedName>
</protein>
<comment type="caution">
    <text evidence="2">The sequence shown here is derived from an EMBL/GenBank/DDBJ whole genome shotgun (WGS) entry which is preliminary data.</text>
</comment>
<keyword evidence="3" id="KW-1185">Reference proteome</keyword>
<dbReference type="RefSeq" id="WP_285582921.1">
    <property type="nucleotide sequence ID" value="NZ_BSTK01000020.1"/>
</dbReference>
<accession>A0A9W6W5U9</accession>
<dbReference type="Proteomes" id="UP001165074">
    <property type="component" value="Unassembled WGS sequence"/>
</dbReference>
<feature type="region of interest" description="Disordered" evidence="1">
    <location>
        <begin position="1"/>
        <end position="41"/>
    </location>
</feature>
<evidence type="ECO:0000256" key="1">
    <source>
        <dbReference type="SAM" id="MobiDB-lite"/>
    </source>
</evidence>
<feature type="compositionally biased region" description="Low complexity" evidence="1">
    <location>
        <begin position="1"/>
        <end position="18"/>
    </location>
</feature>